<dbReference type="PROSITE" id="PS50118">
    <property type="entry name" value="HMG_BOX_2"/>
    <property type="match status" value="1"/>
</dbReference>
<dbReference type="STRING" id="101091.A0A1C7NSN7"/>
<evidence type="ECO:0000256" key="2">
    <source>
        <dbReference type="ARBA" id="ARBA00023242"/>
    </source>
</evidence>
<dbReference type="PANTHER" id="PTHR45789">
    <property type="entry name" value="FI18025P1"/>
    <property type="match status" value="1"/>
</dbReference>
<dbReference type="Proteomes" id="UP000093000">
    <property type="component" value="Unassembled WGS sequence"/>
</dbReference>
<feature type="domain" description="HMG box" evidence="5">
    <location>
        <begin position="47"/>
        <end position="115"/>
    </location>
</feature>
<feature type="region of interest" description="Disordered" evidence="4">
    <location>
        <begin position="113"/>
        <end position="157"/>
    </location>
</feature>
<dbReference type="SUPFAM" id="SSF47095">
    <property type="entry name" value="HMG-box"/>
    <property type="match status" value="1"/>
</dbReference>
<keyword evidence="2 3" id="KW-0539">Nucleus</keyword>
<proteinExistence type="predicted"/>
<protein>
    <submittedName>
        <fullName evidence="6">HMG-box protein STE11</fullName>
    </submittedName>
</protein>
<feature type="compositionally biased region" description="Basic residues" evidence="4">
    <location>
        <begin position="121"/>
        <end position="136"/>
    </location>
</feature>
<evidence type="ECO:0000259" key="5">
    <source>
        <dbReference type="PROSITE" id="PS50118"/>
    </source>
</evidence>
<accession>A0A1C7NSN7</accession>
<name>A0A1C7NSN7_9FUNG</name>
<dbReference type="InParanoid" id="A0A1C7NSN7"/>
<sequence length="366" mass="42114">MLDHNELSKHFNESQKQDVIHLYETDLQTPIKRIRKKRVRAIKPDHIPRPVNSFISFRTEKQALIRKFCPTANHREISKITARWWRTAEAKDKEVFIKKAATAKVEHSKKYPDYVFSPKSKNPRKPRKSSSRKPKRTLCTDMDPPANSTSTQLVRASNESAPPFGDYAVFQDKETYNDRIVYPGAYQIWPYGVNAQFSGFSNQYYDLLPSHNNNYEIPDTAIYPSYMPYDDYAAQLSYHPYSFNNLISNLALQNYEVDDCNNELLYHESDNTPHSQILNTPSLDHVKSPASSYCQQGWGVDDPCSMLASLNPTPFKMIEDEIQDTKSAQACVFTEQLIKPLDASHMSCELQRTLDDPAFSSSLHLQ</sequence>
<dbReference type="InterPro" id="IPR036910">
    <property type="entry name" value="HMG_box_dom_sf"/>
</dbReference>
<evidence type="ECO:0000256" key="1">
    <source>
        <dbReference type="ARBA" id="ARBA00023125"/>
    </source>
</evidence>
<keyword evidence="7" id="KW-1185">Reference proteome</keyword>
<feature type="DNA-binding region" description="HMG box" evidence="3">
    <location>
        <begin position="47"/>
        <end position="115"/>
    </location>
</feature>
<dbReference type="GO" id="GO:0005634">
    <property type="term" value="C:nucleus"/>
    <property type="evidence" value="ECO:0007669"/>
    <property type="project" value="UniProtKB-UniRule"/>
</dbReference>
<dbReference type="EMBL" id="LUGH01000005">
    <property type="protein sequence ID" value="OBZ91696.1"/>
    <property type="molecule type" value="Genomic_DNA"/>
</dbReference>
<dbReference type="OrthoDB" id="6247875at2759"/>
<dbReference type="GO" id="GO:0000981">
    <property type="term" value="F:DNA-binding transcription factor activity, RNA polymerase II-specific"/>
    <property type="evidence" value="ECO:0007669"/>
    <property type="project" value="TreeGrafter"/>
</dbReference>
<dbReference type="PANTHER" id="PTHR45789:SF2">
    <property type="entry name" value="FI18025P1"/>
    <property type="match status" value="1"/>
</dbReference>
<dbReference type="CDD" id="cd01389">
    <property type="entry name" value="HMG-box_ROX1-like"/>
    <property type="match status" value="1"/>
</dbReference>
<dbReference type="GO" id="GO:0000978">
    <property type="term" value="F:RNA polymerase II cis-regulatory region sequence-specific DNA binding"/>
    <property type="evidence" value="ECO:0007669"/>
    <property type="project" value="TreeGrafter"/>
</dbReference>
<organism evidence="6 7">
    <name type="scientific">Choanephora cucurbitarum</name>
    <dbReference type="NCBI Taxonomy" id="101091"/>
    <lineage>
        <taxon>Eukaryota</taxon>
        <taxon>Fungi</taxon>
        <taxon>Fungi incertae sedis</taxon>
        <taxon>Mucoromycota</taxon>
        <taxon>Mucoromycotina</taxon>
        <taxon>Mucoromycetes</taxon>
        <taxon>Mucorales</taxon>
        <taxon>Mucorineae</taxon>
        <taxon>Choanephoraceae</taxon>
        <taxon>Choanephoroideae</taxon>
        <taxon>Choanephora</taxon>
    </lineage>
</organism>
<evidence type="ECO:0000313" key="6">
    <source>
        <dbReference type="EMBL" id="OBZ91696.1"/>
    </source>
</evidence>
<gene>
    <name evidence="6" type="primary">STE11_1</name>
    <name evidence="6" type="ORF">A0J61_00265</name>
</gene>
<dbReference type="SMART" id="SM00398">
    <property type="entry name" value="HMG"/>
    <property type="match status" value="1"/>
</dbReference>
<keyword evidence="1 3" id="KW-0238">DNA-binding</keyword>
<dbReference type="AlphaFoldDB" id="A0A1C7NSN7"/>
<dbReference type="InterPro" id="IPR051356">
    <property type="entry name" value="SOX/SOX-like_TF"/>
</dbReference>
<dbReference type="Pfam" id="PF00505">
    <property type="entry name" value="HMG_box"/>
    <property type="match status" value="1"/>
</dbReference>
<dbReference type="InterPro" id="IPR009071">
    <property type="entry name" value="HMG_box_dom"/>
</dbReference>
<evidence type="ECO:0000313" key="7">
    <source>
        <dbReference type="Proteomes" id="UP000093000"/>
    </source>
</evidence>
<reference evidence="6 7" key="1">
    <citation type="submission" date="2016-03" db="EMBL/GenBank/DDBJ databases">
        <title>Choanephora cucurbitarum.</title>
        <authorList>
            <person name="Min B."/>
            <person name="Park H."/>
            <person name="Park J.-H."/>
            <person name="Shin H.-D."/>
            <person name="Choi I.-G."/>
        </authorList>
    </citation>
    <scope>NUCLEOTIDE SEQUENCE [LARGE SCALE GENOMIC DNA]</scope>
    <source>
        <strain evidence="6 7">KUS-F28377</strain>
    </source>
</reference>
<feature type="compositionally biased region" description="Polar residues" evidence="4">
    <location>
        <begin position="146"/>
        <end position="157"/>
    </location>
</feature>
<comment type="caution">
    <text evidence="6">The sequence shown here is derived from an EMBL/GenBank/DDBJ whole genome shotgun (WGS) entry which is preliminary data.</text>
</comment>
<evidence type="ECO:0000256" key="4">
    <source>
        <dbReference type="SAM" id="MobiDB-lite"/>
    </source>
</evidence>
<dbReference type="Gene3D" id="1.10.30.10">
    <property type="entry name" value="High mobility group box domain"/>
    <property type="match status" value="1"/>
</dbReference>
<evidence type="ECO:0000256" key="3">
    <source>
        <dbReference type="PROSITE-ProRule" id="PRU00267"/>
    </source>
</evidence>